<gene>
    <name evidence="2" type="ORF">C6V83_06535</name>
</gene>
<evidence type="ECO:0008006" key="4">
    <source>
        <dbReference type="Google" id="ProtNLM"/>
    </source>
</evidence>
<proteinExistence type="predicted"/>
<dbReference type="EMBL" id="CP027433">
    <property type="protein sequence ID" value="AVM02067.1"/>
    <property type="molecule type" value="Genomic_DNA"/>
</dbReference>
<dbReference type="Proteomes" id="UP000239814">
    <property type="component" value="Chromosome"/>
</dbReference>
<accession>A0A2S0KK55</accession>
<organism evidence="2 3">
    <name type="scientific">Gordonia iterans</name>
    <dbReference type="NCBI Taxonomy" id="1004901"/>
    <lineage>
        <taxon>Bacteria</taxon>
        <taxon>Bacillati</taxon>
        <taxon>Actinomycetota</taxon>
        <taxon>Actinomycetes</taxon>
        <taxon>Mycobacteriales</taxon>
        <taxon>Gordoniaceae</taxon>
        <taxon>Gordonia</taxon>
    </lineage>
</organism>
<protein>
    <recommendedName>
        <fullName evidence="4">DUF5319 domain-containing protein</fullName>
    </recommendedName>
</protein>
<feature type="region of interest" description="Disordered" evidence="1">
    <location>
        <begin position="1"/>
        <end position="40"/>
    </location>
</feature>
<dbReference type="KEGG" id="git:C6V83_06535"/>
<dbReference type="Pfam" id="PF17252">
    <property type="entry name" value="DUF5319"/>
    <property type="match status" value="1"/>
</dbReference>
<dbReference type="RefSeq" id="WP_105943770.1">
    <property type="nucleotide sequence ID" value="NZ_CP027433.1"/>
</dbReference>
<evidence type="ECO:0000313" key="2">
    <source>
        <dbReference type="EMBL" id="AVM02067.1"/>
    </source>
</evidence>
<keyword evidence="3" id="KW-1185">Reference proteome</keyword>
<dbReference type="AlphaFoldDB" id="A0A2S0KK55"/>
<reference evidence="2 3" key="1">
    <citation type="submission" date="2018-03" db="EMBL/GenBank/DDBJ databases">
        <title>Characteristics and genome of n-alkane degrading marine bacteria Gordonia iterans isolated from crude oil contaminated in Tae-an, South Korea.</title>
        <authorList>
            <person name="Lee S.-S."/>
            <person name="Kim H."/>
        </authorList>
    </citation>
    <scope>NUCLEOTIDE SEQUENCE [LARGE SCALE GENOMIC DNA]</scope>
    <source>
        <strain evidence="2 3">Co17</strain>
    </source>
</reference>
<dbReference type="InterPro" id="IPR035165">
    <property type="entry name" value="DUF5319"/>
</dbReference>
<dbReference type="OrthoDB" id="3476210at2"/>
<evidence type="ECO:0000313" key="3">
    <source>
        <dbReference type="Proteomes" id="UP000239814"/>
    </source>
</evidence>
<name>A0A2S0KK55_9ACTN</name>
<evidence type="ECO:0000256" key="1">
    <source>
        <dbReference type="SAM" id="MobiDB-lite"/>
    </source>
</evidence>
<sequence>MHDHFPPGMPPDPFADDPSDPAAALDALEPGVPLDDQEREAVTEDLADLEVYQRLLAPRGIRGLVVVCEDCREDHFHDWDMLRASLLQLLADGSVRPHEPALDPRPEDYVTWDYCRGFADAHALFRDRR</sequence>